<protein>
    <submittedName>
        <fullName evidence="6">Glycosyltransferase family 1 protein</fullName>
    </submittedName>
</protein>
<comment type="catalytic activity">
    <reaction evidence="1">
        <text>[(1-&gt;4)-alpha-D-glucosyl](n) + phosphate = [(1-&gt;4)-alpha-D-glucosyl](n-1) + alpha-D-glucose 1-phosphate</text>
        <dbReference type="Rhea" id="RHEA:41732"/>
        <dbReference type="Rhea" id="RHEA-COMP:9584"/>
        <dbReference type="Rhea" id="RHEA-COMP:9586"/>
        <dbReference type="ChEBI" id="CHEBI:15444"/>
        <dbReference type="ChEBI" id="CHEBI:43474"/>
        <dbReference type="ChEBI" id="CHEBI:58601"/>
        <dbReference type="EC" id="2.4.1.1"/>
    </reaction>
</comment>
<evidence type="ECO:0000256" key="2">
    <source>
        <dbReference type="ARBA" id="ARBA00006047"/>
    </source>
</evidence>
<evidence type="ECO:0000256" key="3">
    <source>
        <dbReference type="ARBA" id="ARBA00022533"/>
    </source>
</evidence>
<feature type="modified residue" description="N6-(pyridoxal phosphate)lysine" evidence="4">
    <location>
        <position position="606"/>
    </location>
</feature>
<evidence type="ECO:0000259" key="5">
    <source>
        <dbReference type="Pfam" id="PF11897"/>
    </source>
</evidence>
<keyword evidence="3" id="KW-0021">Allosteric enzyme</keyword>
<dbReference type="EMBL" id="DTGT01000425">
    <property type="protein sequence ID" value="HGH62213.1"/>
    <property type="molecule type" value="Genomic_DNA"/>
</dbReference>
<dbReference type="Gene3D" id="3.40.50.2000">
    <property type="entry name" value="Glycogen Phosphorylase B"/>
    <property type="match status" value="3"/>
</dbReference>
<comment type="caution">
    <text evidence="6">The sequence shown here is derived from an EMBL/GenBank/DDBJ whole genome shotgun (WGS) entry which is preliminary data.</text>
</comment>
<dbReference type="PIRSF" id="PIRSF000460">
    <property type="entry name" value="Pprylas_GlgP"/>
    <property type="match status" value="1"/>
</dbReference>
<keyword evidence="6" id="KW-0808">Transferase</keyword>
<dbReference type="PANTHER" id="PTHR42655:SF1">
    <property type="entry name" value="GLYCOGEN PHOSPHORYLASE"/>
    <property type="match status" value="1"/>
</dbReference>
<dbReference type="InterPro" id="IPR011834">
    <property type="entry name" value="Agluc_phsphrylas"/>
</dbReference>
<dbReference type="InterPro" id="IPR000811">
    <property type="entry name" value="Glyco_trans_35"/>
</dbReference>
<keyword evidence="4" id="KW-0663">Pyridoxal phosphate</keyword>
<sequence>MPFRKYVVVPPSGGSLESLREIAGNLWFCWNPDAVELFEYLDEELWHDSNHNPLQTLVRLSRSRLAEISKDEGYLEHAERVRNKFRAYMGRTRSYDYHLPKPVDFLTAYFSLEFGLTESLPLYSGGLGVLAGDHLKSASDLNLPVVGVGLMYKQGYFCQRLTADGWQQEYYPTTEFDTLPLEKVADDKGSPLLVSVDLAGETILCRVAKVNVGRVSLFLLDSDIPENSPQLRMVTSRLYGGDVEMRIRQEILLGIGGVRALELMGMEPAVYHLNEGHAAFTLIERVRSFVENQGLSIEESLEIVRSQSILTIHTPVPAGNDVFDRGLMQKYFGALCARLGIDFEAFLGLGRKIPTDRAEGFWMPVLGLRLTSRANGVSKLHEKVTKEMWHQVWPNAEKSDVPILPVTNGVHIPSYISRELGRLYDRYLGPGWTEDPDNEKIWQRAEKIPDTELWRTHERCRARLVAFARRKLVQQLKGQNASFEQVEAAENALNPEILTICFARRFATYKRATLIFRDPDRLAKILSHPEHPVQLIFSGKAHPADDEGKRFIRKIVELSKRPEFRGKLAFLENYDINIARYMVQGADVWLNTPRRPLEACGTSGMKASANGALNLSVLDGWWDEGYQGDNGWAIGWREEYENPDYQDDIESRALYDLLEESVIPLFYDRSVDDIPRNWISMMKRSIQTICPFFNSHRMVSDYVETCYVPAARNYRHLKANNFSVLKSMVEWKKRIKEDWDKIRILDVTVPIADVPAKGKKLEMNVLVDTAGHNPEELRVELLHGPIDLNDNFKVRYSTRLCATQSQVEDGKVLFQGSIPLDHTGLYGYMVRITPEHPNLSLSQRCELVHRG</sequence>
<dbReference type="GO" id="GO:0030170">
    <property type="term" value="F:pyridoxal phosphate binding"/>
    <property type="evidence" value="ECO:0007669"/>
    <property type="project" value="InterPro"/>
</dbReference>
<dbReference type="InterPro" id="IPR024517">
    <property type="entry name" value="Glycogen_phosphorylase_DUF3417"/>
</dbReference>
<dbReference type="GO" id="GO:0005975">
    <property type="term" value="P:carbohydrate metabolic process"/>
    <property type="evidence" value="ECO:0007669"/>
    <property type="project" value="InterPro"/>
</dbReference>
<accession>A0A7C4EWU4</accession>
<proteinExistence type="inferred from homology"/>
<name>A0A7C4EWU4_9BACT</name>
<dbReference type="NCBIfam" id="TIGR02094">
    <property type="entry name" value="more_P_ylases"/>
    <property type="match status" value="1"/>
</dbReference>
<dbReference type="PANTHER" id="PTHR42655">
    <property type="entry name" value="GLYCOGEN PHOSPHORYLASE"/>
    <property type="match status" value="1"/>
</dbReference>
<reference evidence="6" key="1">
    <citation type="journal article" date="2020" name="mSystems">
        <title>Genome- and Community-Level Interaction Insights into Carbon Utilization and Element Cycling Functions of Hydrothermarchaeota in Hydrothermal Sediment.</title>
        <authorList>
            <person name="Zhou Z."/>
            <person name="Liu Y."/>
            <person name="Xu W."/>
            <person name="Pan J."/>
            <person name="Luo Z.H."/>
            <person name="Li M."/>
        </authorList>
    </citation>
    <scope>NUCLEOTIDE SEQUENCE [LARGE SCALE GENOMIC DNA]</scope>
    <source>
        <strain evidence="6">SpSt-769</strain>
    </source>
</reference>
<dbReference type="Pfam" id="PF11897">
    <property type="entry name" value="DUF3417"/>
    <property type="match status" value="1"/>
</dbReference>
<dbReference type="GO" id="GO:0008184">
    <property type="term" value="F:glycogen phosphorylase activity"/>
    <property type="evidence" value="ECO:0007669"/>
    <property type="project" value="InterPro"/>
</dbReference>
<dbReference type="SUPFAM" id="SSF53756">
    <property type="entry name" value="UDP-Glycosyltransferase/glycogen phosphorylase"/>
    <property type="match status" value="1"/>
</dbReference>
<dbReference type="InterPro" id="IPR052182">
    <property type="entry name" value="Glycogen/Maltodextrin_Phosph"/>
</dbReference>
<evidence type="ECO:0000256" key="4">
    <source>
        <dbReference type="PIRSR" id="PIRSR000460-1"/>
    </source>
</evidence>
<comment type="similarity">
    <text evidence="2">Belongs to the glycogen phosphorylase family.</text>
</comment>
<gene>
    <name evidence="6" type="ORF">ENV54_13050</name>
</gene>
<dbReference type="AlphaFoldDB" id="A0A7C4EWU4"/>
<dbReference type="Pfam" id="PF00343">
    <property type="entry name" value="Phosphorylase"/>
    <property type="match status" value="2"/>
</dbReference>
<feature type="domain" description="DUF3417" evidence="5">
    <location>
        <begin position="15"/>
        <end position="120"/>
    </location>
</feature>
<evidence type="ECO:0000256" key="1">
    <source>
        <dbReference type="ARBA" id="ARBA00001275"/>
    </source>
</evidence>
<organism evidence="6">
    <name type="scientific">Desulfomonile tiedjei</name>
    <dbReference type="NCBI Taxonomy" id="2358"/>
    <lineage>
        <taxon>Bacteria</taxon>
        <taxon>Pseudomonadati</taxon>
        <taxon>Thermodesulfobacteriota</taxon>
        <taxon>Desulfomonilia</taxon>
        <taxon>Desulfomonilales</taxon>
        <taxon>Desulfomonilaceae</taxon>
        <taxon>Desulfomonile</taxon>
    </lineage>
</organism>
<evidence type="ECO:0000313" key="6">
    <source>
        <dbReference type="EMBL" id="HGH62213.1"/>
    </source>
</evidence>